<keyword evidence="21" id="KW-1185">Reference proteome</keyword>
<feature type="disulfide bond" evidence="17">
    <location>
        <begin position="652"/>
        <end position="708"/>
    </location>
</feature>
<dbReference type="Gene3D" id="3.40.50.2300">
    <property type="match status" value="3"/>
</dbReference>
<proteinExistence type="predicted"/>
<feature type="binding site" evidence="15">
    <location>
        <position position="640"/>
    </location>
    <ligand>
        <name>L-glutamate</name>
        <dbReference type="ChEBI" id="CHEBI:29985"/>
    </ligand>
</feature>
<evidence type="ECO:0000256" key="17">
    <source>
        <dbReference type="PIRSR" id="PIRSR601508-3"/>
    </source>
</evidence>
<dbReference type="GO" id="GO:0045211">
    <property type="term" value="C:postsynaptic membrane"/>
    <property type="evidence" value="ECO:0007669"/>
    <property type="project" value="UniProtKB-SubCell"/>
</dbReference>
<dbReference type="SUPFAM" id="SSF53822">
    <property type="entry name" value="Periplasmic binding protein-like I"/>
    <property type="match status" value="1"/>
</dbReference>
<keyword evidence="5 18" id="KW-1133">Transmembrane helix</keyword>
<dbReference type="Pfam" id="PF00060">
    <property type="entry name" value="Lig_chan"/>
    <property type="match status" value="1"/>
</dbReference>
<comment type="subcellular location">
    <subcellularLocation>
        <location evidence="1">Cell membrane</location>
        <topology evidence="1">Multi-pass membrane protein</topology>
    </subcellularLocation>
    <subcellularLocation>
        <location evidence="14">Postsynaptic cell membrane</location>
    </subcellularLocation>
</comment>
<dbReference type="FunFam" id="1.10.287.70:FF:000143">
    <property type="entry name" value="Probable glutamate receptor"/>
    <property type="match status" value="1"/>
</dbReference>
<organism evidence="21 22">
    <name type="scientific">Petromyzon marinus</name>
    <name type="common">Sea lamprey</name>
    <dbReference type="NCBI Taxonomy" id="7757"/>
    <lineage>
        <taxon>Eukaryota</taxon>
        <taxon>Metazoa</taxon>
        <taxon>Chordata</taxon>
        <taxon>Craniata</taxon>
        <taxon>Vertebrata</taxon>
        <taxon>Cyclostomata</taxon>
        <taxon>Hyperoartia</taxon>
        <taxon>Petromyzontiformes</taxon>
        <taxon>Petromyzontidae</taxon>
        <taxon>Petromyzon</taxon>
    </lineage>
</organism>
<dbReference type="PRINTS" id="PR00177">
    <property type="entry name" value="NMDARECEPTOR"/>
</dbReference>
<evidence type="ECO:0000256" key="18">
    <source>
        <dbReference type="SAM" id="Phobius"/>
    </source>
</evidence>
<protein>
    <submittedName>
        <fullName evidence="22">Glutamate receptor 4-like</fullName>
    </submittedName>
</protein>
<feature type="transmembrane region" description="Helical" evidence="18">
    <location>
        <begin position="546"/>
        <end position="567"/>
    </location>
</feature>
<sequence>MGCLHALTLLLSLCSATGYLQTGHSNGSHRTKTHAAAPCRAEVWVARPDTPREQRSPLRPRLIPPSPGAVLYAGSGCCRRTFPLYPGGGVVLGAAQWLASQAKWRRGIILHDPALHLSVEEVASFLENTSMAVTLSTIQLKDTGQSPDLLALDNMFREIRRKEVYNIVLYCRDSLIPHILNQSIYFGLIAMPYHWVVPLQTLPPKYLSRFVETGVRFTLLEVSLQEPGGAANPPSRSSPTSLSITPLDALEFDAQTFLKQMERDGVCSPAGVLQTKVLGFSGLVAFTRDGTRTNVTIDLFELRTDGPHKVGNWSTSRHEATQPLPITNYFFAKRKVRVLAPKVAGFVWYEDGNVSKASGFLVDLLNKITEKLEFETELIPPPAAWEDMDNSVATQVTMKERVKGQLTGSPDATSVEFALFGYPVMDDPADRAIALSEMVFENGYHIISGSHERAEVRLFQFLEPLNTYLWMSMLSACAGIGLALALLARIHPDEWHHLARRGHATPSEGLAFSVPNSLWFAFSSMVNQGSGPLPASMAGKIISYTWWCFVLVACSTYTANLAAFLTAEGTSGVRSLRELADRVDTNYGTYGGYSVFSLLKNASREPYVTIWLHVSNGTVASSPELGLKRVENEPFIFIGEMSAVYTAKKDYCDMTISDRRFYRHRLALPFRRDSQLVGQVSRAIVELEESGDLDKIERVWFAQEAQECVSQISGKDQIEMNDFRGIFIFLVLGIVAGCGIGAVECLCFRIKAARLLAKPLATQL</sequence>
<dbReference type="SUPFAM" id="SSF53850">
    <property type="entry name" value="Periplasmic binding protein-like II"/>
    <property type="match status" value="1"/>
</dbReference>
<evidence type="ECO:0000256" key="9">
    <source>
        <dbReference type="ARBA" id="ARBA00023170"/>
    </source>
</evidence>
<feature type="signal peptide" evidence="19">
    <location>
        <begin position="1"/>
        <end position="18"/>
    </location>
</feature>
<evidence type="ECO:0000256" key="19">
    <source>
        <dbReference type="SAM" id="SignalP"/>
    </source>
</evidence>
<dbReference type="RefSeq" id="XP_032833284.1">
    <property type="nucleotide sequence ID" value="XM_032977393.1"/>
</dbReference>
<evidence type="ECO:0000256" key="8">
    <source>
        <dbReference type="ARBA" id="ARBA00023136"/>
    </source>
</evidence>
<dbReference type="SMART" id="SM00079">
    <property type="entry name" value="PBPe"/>
    <property type="match status" value="1"/>
</dbReference>
<keyword evidence="13" id="KW-0407">Ion channel</keyword>
<keyword evidence="17" id="KW-1015">Disulfide bond</keyword>
<evidence type="ECO:0000256" key="5">
    <source>
        <dbReference type="ARBA" id="ARBA00022989"/>
    </source>
</evidence>
<evidence type="ECO:0000256" key="16">
    <source>
        <dbReference type="PIRSR" id="PIRSR601508-2"/>
    </source>
</evidence>
<name>A0AAJ7XFY2_PETMA</name>
<evidence type="ECO:0000256" key="4">
    <source>
        <dbReference type="ARBA" id="ARBA00022692"/>
    </source>
</evidence>
<gene>
    <name evidence="22" type="primary">LOC116956006</name>
</gene>
<evidence type="ECO:0000256" key="13">
    <source>
        <dbReference type="ARBA" id="ARBA00023303"/>
    </source>
</evidence>
<keyword evidence="2" id="KW-0813">Transport</keyword>
<evidence type="ECO:0000256" key="2">
    <source>
        <dbReference type="ARBA" id="ARBA00022448"/>
    </source>
</evidence>
<keyword evidence="19" id="KW-0732">Signal</keyword>
<dbReference type="GO" id="GO:0038023">
    <property type="term" value="F:signaling receptor activity"/>
    <property type="evidence" value="ECO:0007669"/>
    <property type="project" value="InterPro"/>
</dbReference>
<feature type="site" description="Interaction with the cone snail toxin Con-ikot-ikot" evidence="16">
    <location>
        <position position="600"/>
    </location>
</feature>
<dbReference type="PANTHER" id="PTHR18966">
    <property type="entry name" value="IONOTROPIC GLUTAMATE RECEPTOR"/>
    <property type="match status" value="1"/>
</dbReference>
<feature type="site" description="Crucial to convey clamshell closure to channel opening" evidence="16">
    <location>
        <position position="573"/>
    </location>
</feature>
<evidence type="ECO:0000256" key="7">
    <source>
        <dbReference type="ARBA" id="ARBA00023065"/>
    </source>
</evidence>
<dbReference type="KEGG" id="pmrn:116956006"/>
<evidence type="ECO:0000256" key="6">
    <source>
        <dbReference type="ARBA" id="ARBA00023018"/>
    </source>
</evidence>
<evidence type="ECO:0000259" key="20">
    <source>
        <dbReference type="SMART" id="SM00079"/>
    </source>
</evidence>
<feature type="binding site" evidence="15">
    <location>
        <position position="594"/>
    </location>
    <ligand>
        <name>L-glutamate</name>
        <dbReference type="ChEBI" id="CHEBI:29985"/>
    </ligand>
</feature>
<keyword evidence="3" id="KW-1003">Cell membrane</keyword>
<evidence type="ECO:0000256" key="11">
    <source>
        <dbReference type="ARBA" id="ARBA00023257"/>
    </source>
</evidence>
<evidence type="ECO:0000256" key="10">
    <source>
        <dbReference type="ARBA" id="ARBA00023180"/>
    </source>
</evidence>
<dbReference type="InterPro" id="IPR001508">
    <property type="entry name" value="Iono_Glu_rcpt_met"/>
</dbReference>
<evidence type="ECO:0000256" key="15">
    <source>
        <dbReference type="PIRSR" id="PIRSR601508-1"/>
    </source>
</evidence>
<feature type="domain" description="Ionotropic glutamate receptor C-terminal" evidence="20">
    <location>
        <begin position="335"/>
        <end position="703"/>
    </location>
</feature>
<dbReference type="Gene3D" id="1.10.287.70">
    <property type="match status" value="1"/>
</dbReference>
<dbReference type="InterPro" id="IPR028082">
    <property type="entry name" value="Peripla_BP_I"/>
</dbReference>
<keyword evidence="6" id="KW-0770">Synapse</keyword>
<dbReference type="AlphaFoldDB" id="A0AAJ7XFY2"/>
<dbReference type="Proteomes" id="UP001318040">
    <property type="component" value="Chromosome 63"/>
</dbReference>
<evidence type="ECO:0000256" key="14">
    <source>
        <dbReference type="ARBA" id="ARBA00034100"/>
    </source>
</evidence>
<evidence type="ECO:0000313" key="22">
    <source>
        <dbReference type="RefSeq" id="XP_032833284.1"/>
    </source>
</evidence>
<keyword evidence="7" id="KW-0406">Ion transport</keyword>
<evidence type="ECO:0000256" key="1">
    <source>
        <dbReference type="ARBA" id="ARBA00004651"/>
    </source>
</evidence>
<keyword evidence="12" id="KW-1071">Ligand-gated ion channel</keyword>
<feature type="transmembrane region" description="Helical" evidence="18">
    <location>
        <begin position="725"/>
        <end position="743"/>
    </location>
</feature>
<evidence type="ECO:0000256" key="12">
    <source>
        <dbReference type="ARBA" id="ARBA00023286"/>
    </source>
</evidence>
<keyword evidence="11" id="KW-0628">Postsynaptic cell membrane</keyword>
<feature type="chain" id="PRO_5042476893" evidence="19">
    <location>
        <begin position="19"/>
        <end position="764"/>
    </location>
</feature>
<reference evidence="22" key="1">
    <citation type="submission" date="2025-08" db="UniProtKB">
        <authorList>
            <consortium name="RefSeq"/>
        </authorList>
    </citation>
    <scope>IDENTIFICATION</scope>
    <source>
        <tissue evidence="22">Sperm</tissue>
    </source>
</reference>
<evidence type="ECO:0000256" key="3">
    <source>
        <dbReference type="ARBA" id="ARBA00022475"/>
    </source>
</evidence>
<dbReference type="InterPro" id="IPR015683">
    <property type="entry name" value="Ionotropic_Glu_rcpt"/>
</dbReference>
<keyword evidence="9" id="KW-0675">Receptor</keyword>
<keyword evidence="8 18" id="KW-0472">Membrane</keyword>
<evidence type="ECO:0000313" key="21">
    <source>
        <dbReference type="Proteomes" id="UP001318040"/>
    </source>
</evidence>
<accession>A0AAJ7XFY2</accession>
<keyword evidence="10" id="KW-0325">Glycoprotein</keyword>
<dbReference type="GO" id="GO:0015276">
    <property type="term" value="F:ligand-gated monoatomic ion channel activity"/>
    <property type="evidence" value="ECO:0007669"/>
    <property type="project" value="InterPro"/>
</dbReference>
<dbReference type="InterPro" id="IPR001320">
    <property type="entry name" value="Iontro_rcpt_C"/>
</dbReference>
<feature type="transmembrane region" description="Helical" evidence="18">
    <location>
        <begin position="468"/>
        <end position="488"/>
    </location>
</feature>
<keyword evidence="4 18" id="KW-0812">Transmembrane</keyword>